<dbReference type="AlphaFoldDB" id="A0AAW1EMR7"/>
<name>A0AAW1EMR7_ZOAVI</name>
<organism evidence="1 2">
    <name type="scientific">Zoarces viviparus</name>
    <name type="common">Viviparous eelpout</name>
    <name type="synonym">Blennius viviparus</name>
    <dbReference type="NCBI Taxonomy" id="48416"/>
    <lineage>
        <taxon>Eukaryota</taxon>
        <taxon>Metazoa</taxon>
        <taxon>Chordata</taxon>
        <taxon>Craniata</taxon>
        <taxon>Vertebrata</taxon>
        <taxon>Euteleostomi</taxon>
        <taxon>Actinopterygii</taxon>
        <taxon>Neopterygii</taxon>
        <taxon>Teleostei</taxon>
        <taxon>Neoteleostei</taxon>
        <taxon>Acanthomorphata</taxon>
        <taxon>Eupercaria</taxon>
        <taxon>Perciformes</taxon>
        <taxon>Cottioidei</taxon>
        <taxon>Zoarcales</taxon>
        <taxon>Zoarcidae</taxon>
        <taxon>Zoarcinae</taxon>
        <taxon>Zoarces</taxon>
    </lineage>
</organism>
<protein>
    <submittedName>
        <fullName evidence="1">Uncharacterized protein</fullName>
    </submittedName>
</protein>
<evidence type="ECO:0000313" key="1">
    <source>
        <dbReference type="EMBL" id="KAK9524016.1"/>
    </source>
</evidence>
<sequence>MKKRWSLSDSPNQFVFGMSRLCPDRFEKVWTAKKHMRSKPTHWLLKSDFPSRNNTAIMDVLRSECFGGQHMRTTVGGETPHVSLFVWFDGGVLQRDMTVGVHGGRNDGPPFLMLHRRSCVVNDA</sequence>
<accession>A0AAW1EMR7</accession>
<reference evidence="1 2" key="1">
    <citation type="journal article" date="2024" name="Genome Biol. Evol.">
        <title>Chromosome-level genome assembly of the viviparous eelpout Zoarces viviparus.</title>
        <authorList>
            <person name="Fuhrmann N."/>
            <person name="Brasseur M.V."/>
            <person name="Bakowski C.E."/>
            <person name="Podsiadlowski L."/>
            <person name="Prost S."/>
            <person name="Krehenwinkel H."/>
            <person name="Mayer C."/>
        </authorList>
    </citation>
    <scope>NUCLEOTIDE SEQUENCE [LARGE SCALE GENOMIC DNA]</scope>
    <source>
        <strain evidence="1">NO-MEL_2022_Ind0_liver</strain>
    </source>
</reference>
<comment type="caution">
    <text evidence="1">The sequence shown here is derived from an EMBL/GenBank/DDBJ whole genome shotgun (WGS) entry which is preliminary data.</text>
</comment>
<gene>
    <name evidence="1" type="ORF">VZT92_017884</name>
</gene>
<keyword evidence="2" id="KW-1185">Reference proteome</keyword>
<dbReference type="Proteomes" id="UP001488805">
    <property type="component" value="Unassembled WGS sequence"/>
</dbReference>
<evidence type="ECO:0000313" key="2">
    <source>
        <dbReference type="Proteomes" id="UP001488805"/>
    </source>
</evidence>
<proteinExistence type="predicted"/>
<dbReference type="EMBL" id="JBCEZU010000156">
    <property type="protein sequence ID" value="KAK9524016.1"/>
    <property type="molecule type" value="Genomic_DNA"/>
</dbReference>